<evidence type="ECO:0000313" key="10">
    <source>
        <dbReference type="EMBL" id="NYD57175.1"/>
    </source>
</evidence>
<dbReference type="SUPFAM" id="SSF56645">
    <property type="entry name" value="Acyl-CoA dehydrogenase NM domain-like"/>
    <property type="match status" value="1"/>
</dbReference>
<evidence type="ECO:0000313" key="11">
    <source>
        <dbReference type="Proteomes" id="UP000516957"/>
    </source>
</evidence>
<keyword evidence="4 6" id="KW-0274">FAD</keyword>
<dbReference type="GO" id="GO:0016627">
    <property type="term" value="F:oxidoreductase activity, acting on the CH-CH group of donors"/>
    <property type="evidence" value="ECO:0007669"/>
    <property type="project" value="InterPro"/>
</dbReference>
<feature type="domain" description="Acyl-CoA dehydrogenase/oxidase C-terminal" evidence="7">
    <location>
        <begin position="230"/>
        <end position="378"/>
    </location>
</feature>
<dbReference type="AlphaFoldDB" id="A0A7Y9JQ78"/>
<comment type="cofactor">
    <cofactor evidence="1 6">
        <name>FAD</name>
        <dbReference type="ChEBI" id="CHEBI:57692"/>
    </cofactor>
</comment>
<feature type="domain" description="Acyl-CoA oxidase/dehydrogenase middle" evidence="8">
    <location>
        <begin position="124"/>
        <end position="218"/>
    </location>
</feature>
<dbReference type="InterPro" id="IPR052161">
    <property type="entry name" value="Mycobact_Acyl-CoA_DH"/>
</dbReference>
<keyword evidence="5 6" id="KW-0560">Oxidoreductase</keyword>
<dbReference type="GO" id="GO:0050660">
    <property type="term" value="F:flavin adenine dinucleotide binding"/>
    <property type="evidence" value="ECO:0007669"/>
    <property type="project" value="InterPro"/>
</dbReference>
<dbReference type="InterPro" id="IPR009075">
    <property type="entry name" value="AcylCo_DH/oxidase_C"/>
</dbReference>
<evidence type="ECO:0000256" key="3">
    <source>
        <dbReference type="ARBA" id="ARBA00022630"/>
    </source>
</evidence>
<sequence length="388" mass="43045">MDLDLTEAECALRDAVRAWLEEHVPAERLASPDTPRGLEQHRDWERQLFDAGFAAVSWPVEHGGGGLDPIGTAVFYGEYVRAGAPGRLNRIGLGLCGPTLMEWGTPAQQKRWLRSILTCEDLWCQGFSEPDAGSDLAALRTRGELTPEGVVVNGQKVWTSHSRHAAWMFALVRTDPDGRRHDGLTLVMIAMDSPGVEVRPIRQIHGGVDFSEVFLTDVQVPREGIVGPIGAGWQVAMTALRHERGSGLNTPDHFDRALRDVAAMVPADRRDDPRLLERLGRLAEEVEAYRRMSLRTLTEMTEGRPLGAQSMMGKLWWSEMQTRIFDLAFDLLGEDGVLADSDDEGTAGLSYRYWLSRAAHIFAGTNEIQRDVIAERVLAMPKGTRRAG</sequence>
<dbReference type="Gene3D" id="2.40.110.10">
    <property type="entry name" value="Butyryl-CoA Dehydrogenase, subunit A, domain 2"/>
    <property type="match status" value="1"/>
</dbReference>
<organism evidence="10 11">
    <name type="scientific">Nocardioides marinisabuli</name>
    <dbReference type="NCBI Taxonomy" id="419476"/>
    <lineage>
        <taxon>Bacteria</taxon>
        <taxon>Bacillati</taxon>
        <taxon>Actinomycetota</taxon>
        <taxon>Actinomycetes</taxon>
        <taxon>Propionibacteriales</taxon>
        <taxon>Nocardioidaceae</taxon>
        <taxon>Nocardioides</taxon>
    </lineage>
</organism>
<evidence type="ECO:0000256" key="5">
    <source>
        <dbReference type="ARBA" id="ARBA00023002"/>
    </source>
</evidence>
<dbReference type="Pfam" id="PF00441">
    <property type="entry name" value="Acyl-CoA_dh_1"/>
    <property type="match status" value="1"/>
</dbReference>
<dbReference type="InterPro" id="IPR009100">
    <property type="entry name" value="AcylCoA_DH/oxidase_NM_dom_sf"/>
</dbReference>
<dbReference type="PANTHER" id="PTHR43292">
    <property type="entry name" value="ACYL-COA DEHYDROGENASE"/>
    <property type="match status" value="1"/>
</dbReference>
<dbReference type="Pfam" id="PF02770">
    <property type="entry name" value="Acyl-CoA_dh_M"/>
    <property type="match status" value="1"/>
</dbReference>
<name>A0A7Y9JQ78_9ACTN</name>
<dbReference type="InterPro" id="IPR046373">
    <property type="entry name" value="Acyl-CoA_Oxase/DH_mid-dom_sf"/>
</dbReference>
<keyword evidence="3 6" id="KW-0285">Flavoprotein</keyword>
<proteinExistence type="inferred from homology"/>
<reference evidence="10 11" key="1">
    <citation type="submission" date="2020-07" db="EMBL/GenBank/DDBJ databases">
        <title>Sequencing the genomes of 1000 actinobacteria strains.</title>
        <authorList>
            <person name="Klenk H.-P."/>
        </authorList>
    </citation>
    <scope>NUCLEOTIDE SEQUENCE [LARGE SCALE GENOMIC DNA]</scope>
    <source>
        <strain evidence="10 11">DSM 18965</strain>
    </source>
</reference>
<evidence type="ECO:0000256" key="4">
    <source>
        <dbReference type="ARBA" id="ARBA00022827"/>
    </source>
</evidence>
<gene>
    <name evidence="10" type="ORF">BKA08_001413</name>
</gene>
<dbReference type="Gene3D" id="1.20.140.10">
    <property type="entry name" value="Butyryl-CoA Dehydrogenase, subunit A, domain 3"/>
    <property type="match status" value="1"/>
</dbReference>
<evidence type="ECO:0000256" key="1">
    <source>
        <dbReference type="ARBA" id="ARBA00001974"/>
    </source>
</evidence>
<dbReference type="GO" id="GO:0005886">
    <property type="term" value="C:plasma membrane"/>
    <property type="evidence" value="ECO:0007669"/>
    <property type="project" value="TreeGrafter"/>
</dbReference>
<dbReference type="Pfam" id="PF02771">
    <property type="entry name" value="Acyl-CoA_dh_N"/>
    <property type="match status" value="1"/>
</dbReference>
<keyword evidence="11" id="KW-1185">Reference proteome</keyword>
<dbReference type="EMBL" id="JACCBE010000001">
    <property type="protein sequence ID" value="NYD57175.1"/>
    <property type="molecule type" value="Genomic_DNA"/>
</dbReference>
<evidence type="ECO:0000256" key="6">
    <source>
        <dbReference type="RuleBase" id="RU362125"/>
    </source>
</evidence>
<dbReference type="Proteomes" id="UP000516957">
    <property type="component" value="Unassembled WGS sequence"/>
</dbReference>
<dbReference type="Gene3D" id="1.10.540.10">
    <property type="entry name" value="Acyl-CoA dehydrogenase/oxidase, N-terminal domain"/>
    <property type="match status" value="1"/>
</dbReference>
<dbReference type="InterPro" id="IPR036250">
    <property type="entry name" value="AcylCo_DH-like_C"/>
</dbReference>
<dbReference type="FunFam" id="2.40.110.10:FF:000011">
    <property type="entry name" value="Acyl-CoA dehydrogenase FadE34"/>
    <property type="match status" value="1"/>
</dbReference>
<evidence type="ECO:0000256" key="2">
    <source>
        <dbReference type="ARBA" id="ARBA00009347"/>
    </source>
</evidence>
<evidence type="ECO:0000259" key="9">
    <source>
        <dbReference type="Pfam" id="PF02771"/>
    </source>
</evidence>
<dbReference type="InterPro" id="IPR037069">
    <property type="entry name" value="AcylCoA_DH/ox_N_sf"/>
</dbReference>
<comment type="caution">
    <text evidence="10">The sequence shown here is derived from an EMBL/GenBank/DDBJ whole genome shotgun (WGS) entry which is preliminary data.</text>
</comment>
<protein>
    <submittedName>
        <fullName evidence="10">Alkylation response protein AidB-like acyl-CoA dehydrogenase</fullName>
    </submittedName>
</protein>
<comment type="similarity">
    <text evidence="2 6">Belongs to the acyl-CoA dehydrogenase family.</text>
</comment>
<dbReference type="InterPro" id="IPR013786">
    <property type="entry name" value="AcylCoA_DH/ox_N"/>
</dbReference>
<dbReference type="RefSeq" id="WP_179614976.1">
    <property type="nucleotide sequence ID" value="NZ_CP059163.1"/>
</dbReference>
<evidence type="ECO:0000259" key="7">
    <source>
        <dbReference type="Pfam" id="PF00441"/>
    </source>
</evidence>
<dbReference type="SUPFAM" id="SSF47203">
    <property type="entry name" value="Acyl-CoA dehydrogenase C-terminal domain-like"/>
    <property type="match status" value="1"/>
</dbReference>
<dbReference type="PANTHER" id="PTHR43292:SF3">
    <property type="entry name" value="ACYL-COA DEHYDROGENASE FADE29"/>
    <property type="match status" value="1"/>
</dbReference>
<dbReference type="InterPro" id="IPR006091">
    <property type="entry name" value="Acyl-CoA_Oxase/DH_mid-dom"/>
</dbReference>
<feature type="domain" description="Acyl-CoA dehydrogenase/oxidase N-terminal" evidence="9">
    <location>
        <begin position="6"/>
        <end position="118"/>
    </location>
</feature>
<accession>A0A7Y9JQ78</accession>
<evidence type="ECO:0000259" key="8">
    <source>
        <dbReference type="Pfam" id="PF02770"/>
    </source>
</evidence>